<feature type="transmembrane region" description="Helical" evidence="2">
    <location>
        <begin position="12"/>
        <end position="33"/>
    </location>
</feature>
<organism evidence="3 4">
    <name type="scientific">Glycomyces buryatensis</name>
    <dbReference type="NCBI Taxonomy" id="2570927"/>
    <lineage>
        <taxon>Bacteria</taxon>
        <taxon>Bacillati</taxon>
        <taxon>Actinomycetota</taxon>
        <taxon>Actinomycetes</taxon>
        <taxon>Glycomycetales</taxon>
        <taxon>Glycomycetaceae</taxon>
        <taxon>Glycomyces</taxon>
    </lineage>
</organism>
<reference evidence="4" key="1">
    <citation type="submission" date="2019-04" db="EMBL/GenBank/DDBJ databases">
        <title>Nocardioides xinjiangensis sp. nov.</title>
        <authorList>
            <person name="Liu S."/>
        </authorList>
    </citation>
    <scope>NUCLEOTIDE SEQUENCE [LARGE SCALE GENOMIC DNA]</scope>
    <source>
        <strain evidence="4">18</strain>
    </source>
</reference>
<sequence length="188" mass="20450">MNTILDLPIHPLAIHAPVILVPLLVLFGMLYLFVPPIRRAIGWVVAALTLIAPATAYGAVWSGEQLADFLYPNGWPEAVTEHYDYGIRLLWILLGLIPVWWLFAALDRGRRASALRDADSTPTVVEGEDGESVSSGASDPAATGRRLFMIILGVIAFALLALAAWMVFNSGDTGASMHWEGWQNRGGQ</sequence>
<keyword evidence="2" id="KW-0472">Membrane</keyword>
<feature type="region of interest" description="Disordered" evidence="1">
    <location>
        <begin position="120"/>
        <end position="140"/>
    </location>
</feature>
<evidence type="ECO:0000313" key="3">
    <source>
        <dbReference type="EMBL" id="THV43205.1"/>
    </source>
</evidence>
<proteinExistence type="predicted"/>
<evidence type="ECO:0000256" key="2">
    <source>
        <dbReference type="SAM" id="Phobius"/>
    </source>
</evidence>
<gene>
    <name evidence="3" type="ORF">FAB82_02965</name>
</gene>
<dbReference type="RefSeq" id="WP_136533045.1">
    <property type="nucleotide sequence ID" value="NZ_STGY01000007.1"/>
</dbReference>
<dbReference type="AlphaFoldDB" id="A0A4S8QJM5"/>
<feature type="transmembrane region" description="Helical" evidence="2">
    <location>
        <begin position="147"/>
        <end position="168"/>
    </location>
</feature>
<dbReference type="OrthoDB" id="5188759at2"/>
<name>A0A4S8QJM5_9ACTN</name>
<keyword evidence="2" id="KW-1133">Transmembrane helix</keyword>
<dbReference type="Proteomes" id="UP000308760">
    <property type="component" value="Unassembled WGS sequence"/>
</dbReference>
<evidence type="ECO:0000256" key="1">
    <source>
        <dbReference type="SAM" id="MobiDB-lite"/>
    </source>
</evidence>
<feature type="transmembrane region" description="Helical" evidence="2">
    <location>
        <begin position="85"/>
        <end position="106"/>
    </location>
</feature>
<evidence type="ECO:0000313" key="4">
    <source>
        <dbReference type="Proteomes" id="UP000308760"/>
    </source>
</evidence>
<dbReference type="EMBL" id="STGY01000007">
    <property type="protein sequence ID" value="THV43205.1"/>
    <property type="molecule type" value="Genomic_DNA"/>
</dbReference>
<feature type="transmembrane region" description="Helical" evidence="2">
    <location>
        <begin position="40"/>
        <end position="60"/>
    </location>
</feature>
<accession>A0A4S8QJM5</accession>
<comment type="caution">
    <text evidence="3">The sequence shown here is derived from an EMBL/GenBank/DDBJ whole genome shotgun (WGS) entry which is preliminary data.</text>
</comment>
<reference evidence="3 4" key="2">
    <citation type="submission" date="2019-05" db="EMBL/GenBank/DDBJ databases">
        <title>Glycomyces buryatensis sp. nov.</title>
        <authorList>
            <person name="Nikitina E."/>
        </authorList>
    </citation>
    <scope>NUCLEOTIDE SEQUENCE [LARGE SCALE GENOMIC DNA]</scope>
    <source>
        <strain evidence="3 4">18</strain>
    </source>
</reference>
<protein>
    <submittedName>
        <fullName evidence="3">Uncharacterized protein</fullName>
    </submittedName>
</protein>
<keyword evidence="4" id="KW-1185">Reference proteome</keyword>
<keyword evidence="2" id="KW-0812">Transmembrane</keyword>